<feature type="transmembrane region" description="Helical" evidence="8">
    <location>
        <begin position="286"/>
        <end position="304"/>
    </location>
</feature>
<dbReference type="InterPro" id="IPR001750">
    <property type="entry name" value="ND/Mrp_TM"/>
</dbReference>
<dbReference type="EMBL" id="NEVK01000004">
    <property type="protein sequence ID" value="OZI22651.1"/>
    <property type="molecule type" value="Genomic_DNA"/>
</dbReference>
<protein>
    <submittedName>
        <fullName evidence="10">Monovalent cation/H+ antiporter subunit D</fullName>
    </submittedName>
</protein>
<keyword evidence="6 8" id="KW-0472">Membrane</keyword>
<feature type="transmembrane region" description="Helical" evidence="8">
    <location>
        <begin position="169"/>
        <end position="192"/>
    </location>
</feature>
<organism evidence="10 11">
    <name type="scientific">Bordetella genomosp. 7</name>
    <dbReference type="NCBI Taxonomy" id="1416805"/>
    <lineage>
        <taxon>Bacteria</taxon>
        <taxon>Pseudomonadati</taxon>
        <taxon>Pseudomonadota</taxon>
        <taxon>Betaproteobacteria</taxon>
        <taxon>Burkholderiales</taxon>
        <taxon>Alcaligenaceae</taxon>
        <taxon>Bordetella</taxon>
    </lineage>
</organism>
<feature type="transmembrane region" description="Helical" evidence="8">
    <location>
        <begin position="391"/>
        <end position="414"/>
    </location>
</feature>
<proteinExistence type="inferred from homology"/>
<feature type="transmembrane region" description="Helical" evidence="8">
    <location>
        <begin position="311"/>
        <end position="332"/>
    </location>
</feature>
<keyword evidence="4 7" id="KW-0812">Transmembrane</keyword>
<dbReference type="RefSeq" id="WP_094796605.1">
    <property type="nucleotide sequence ID" value="NZ_NEVK01000004.1"/>
</dbReference>
<evidence type="ECO:0000256" key="5">
    <source>
        <dbReference type="ARBA" id="ARBA00022989"/>
    </source>
</evidence>
<gene>
    <name evidence="10" type="ORF">CAL19_09035</name>
</gene>
<keyword evidence="5 8" id="KW-1133">Transmembrane helix</keyword>
<name>A0A261RCH5_9BORD</name>
<sequence>MIDLLQHAPIYPIAVPLVAGAAMLLLADTSRNARAAIAVVSSLAQLAAAVVLLALAAGAWGYWPNEIGVYLPGDWPAPFGIVLVVDRLAAIMLALNAVLGLMALIYSLARWDRLGVHFHPLFQFLLMGLNGAFLTGDLFNLFVFFEVLLAASYGLLLHGSGVARVSAGLHYIVVNLVASFLLLISIALIYGVTGTLNMADLAVRAGTLDGSERLLFEAGAAVLGLAFLVKAGAWPLNLWLVRGYGSASAPVAAVFSIMTKVGIYALLRIGSLLLPTGAPAAFSLEWMFAAGLATLVFGAIGLLATQQLEQMVSYCVIISAGTLLTALGMPGVTLTGPALFYLLSSVLTTGAFFLLVELVERTRTFGANVLAVTMDMFDLDDPETPNRSDDVVGVAIPAAMAFLGLAFVSCALLVTGLPPLSGFVAKFSLLSAAVTAANESAQPADAWILVAAVLVSGLAGIVAFGRAGMRVFWSADERTTPRLRVIEAGPVAVLILLCVALAAGAGPVSAYLDEAARSLDQPAQYIDAVLSADTVRSLEGK</sequence>
<evidence type="ECO:0000256" key="1">
    <source>
        <dbReference type="ARBA" id="ARBA00004651"/>
    </source>
</evidence>
<feature type="transmembrane region" description="Helical" evidence="8">
    <location>
        <begin position="488"/>
        <end position="512"/>
    </location>
</feature>
<dbReference type="AlphaFoldDB" id="A0A261RCH5"/>
<feature type="transmembrane region" description="Helical" evidence="8">
    <location>
        <begin position="39"/>
        <end position="63"/>
    </location>
</feature>
<feature type="transmembrane region" description="Helical" evidence="8">
    <location>
        <begin position="139"/>
        <end position="157"/>
    </location>
</feature>
<dbReference type="NCBIfam" id="NF009309">
    <property type="entry name" value="PRK12666.1"/>
    <property type="match status" value="1"/>
</dbReference>
<dbReference type="PANTHER" id="PTHR42703:SF1">
    <property type="entry name" value="NA(+)_H(+) ANTIPORTER SUBUNIT D1"/>
    <property type="match status" value="1"/>
</dbReference>
<keyword evidence="11" id="KW-1185">Reference proteome</keyword>
<evidence type="ECO:0000256" key="4">
    <source>
        <dbReference type="ARBA" id="ARBA00022692"/>
    </source>
</evidence>
<feature type="transmembrane region" description="Helical" evidence="8">
    <location>
        <begin position="446"/>
        <end position="467"/>
    </location>
</feature>
<feature type="transmembrane region" description="Helical" evidence="8">
    <location>
        <begin position="6"/>
        <end position="27"/>
    </location>
</feature>
<comment type="subcellular location">
    <subcellularLocation>
        <location evidence="1">Cell membrane</location>
        <topology evidence="1">Multi-pass membrane protein</topology>
    </subcellularLocation>
    <subcellularLocation>
        <location evidence="7">Membrane</location>
        <topology evidence="7">Multi-pass membrane protein</topology>
    </subcellularLocation>
</comment>
<evidence type="ECO:0000313" key="10">
    <source>
        <dbReference type="EMBL" id="OZI22651.1"/>
    </source>
</evidence>
<feature type="transmembrane region" description="Helical" evidence="8">
    <location>
        <begin position="338"/>
        <end position="356"/>
    </location>
</feature>
<evidence type="ECO:0000256" key="3">
    <source>
        <dbReference type="ARBA" id="ARBA00022475"/>
    </source>
</evidence>
<dbReference type="GO" id="GO:0005886">
    <property type="term" value="C:plasma membrane"/>
    <property type="evidence" value="ECO:0007669"/>
    <property type="project" value="UniProtKB-SubCell"/>
</dbReference>
<evidence type="ECO:0000256" key="6">
    <source>
        <dbReference type="ARBA" id="ARBA00023136"/>
    </source>
</evidence>
<evidence type="ECO:0000256" key="2">
    <source>
        <dbReference type="ARBA" id="ARBA00005346"/>
    </source>
</evidence>
<comment type="similarity">
    <text evidence="2">Belongs to the CPA3 antiporters (TC 2.A.63) subunit D family.</text>
</comment>
<feature type="transmembrane region" description="Helical" evidence="8">
    <location>
        <begin position="218"/>
        <end position="240"/>
    </location>
</feature>
<feature type="domain" description="NADH:quinone oxidoreductase/Mrp antiporter transmembrane" evidence="9">
    <location>
        <begin position="136"/>
        <end position="436"/>
    </location>
</feature>
<feature type="transmembrane region" description="Helical" evidence="8">
    <location>
        <begin position="88"/>
        <end position="109"/>
    </location>
</feature>
<dbReference type="Proteomes" id="UP000216947">
    <property type="component" value="Unassembled WGS sequence"/>
</dbReference>
<reference evidence="11" key="1">
    <citation type="submission" date="2017-05" db="EMBL/GenBank/DDBJ databases">
        <title>Complete and WGS of Bordetella genogroups.</title>
        <authorList>
            <person name="Spilker T."/>
            <person name="Lipuma J."/>
        </authorList>
    </citation>
    <scope>NUCLEOTIDE SEQUENCE [LARGE SCALE GENOMIC DNA]</scope>
    <source>
        <strain evidence="11">AU18089</strain>
    </source>
</reference>
<accession>A0A261RCH5</accession>
<dbReference type="Pfam" id="PF00361">
    <property type="entry name" value="Proton_antipo_M"/>
    <property type="match status" value="1"/>
</dbReference>
<evidence type="ECO:0000313" key="11">
    <source>
        <dbReference type="Proteomes" id="UP000216947"/>
    </source>
</evidence>
<feature type="transmembrane region" description="Helical" evidence="8">
    <location>
        <begin position="252"/>
        <end position="274"/>
    </location>
</feature>
<evidence type="ECO:0000256" key="8">
    <source>
        <dbReference type="SAM" id="Phobius"/>
    </source>
</evidence>
<evidence type="ECO:0000256" key="7">
    <source>
        <dbReference type="RuleBase" id="RU000320"/>
    </source>
</evidence>
<dbReference type="InterPro" id="IPR050586">
    <property type="entry name" value="CPA3_Na-H_Antiporter_D"/>
</dbReference>
<evidence type="ECO:0000259" key="9">
    <source>
        <dbReference type="Pfam" id="PF00361"/>
    </source>
</evidence>
<comment type="caution">
    <text evidence="10">The sequence shown here is derived from an EMBL/GenBank/DDBJ whole genome shotgun (WGS) entry which is preliminary data.</text>
</comment>
<feature type="transmembrane region" description="Helical" evidence="8">
    <location>
        <begin position="116"/>
        <end position="133"/>
    </location>
</feature>
<keyword evidence="3" id="KW-1003">Cell membrane</keyword>
<dbReference type="PANTHER" id="PTHR42703">
    <property type="entry name" value="NADH DEHYDROGENASE"/>
    <property type="match status" value="1"/>
</dbReference>